<sequence>MATVIIINKPPLATFLPLSKATITRASLHLPISPAVRFSGELCRRKTRGLSVVTRAGPSTSSYVFAFVFPLSLLAVTIFTSLRVDDKLEREFLEELAVNEAMREADEEEGDVAIPVEKEPAVPRTRNRPKREA</sequence>
<evidence type="ECO:0008006" key="5">
    <source>
        <dbReference type="Google" id="ProtNLM"/>
    </source>
</evidence>
<reference evidence="3 4" key="1">
    <citation type="journal article" date="2018" name="PLoS Genet.">
        <title>Population sequencing reveals clonal diversity and ancestral inbreeding in the grapevine cultivar Chardonnay.</title>
        <authorList>
            <person name="Roach M.J."/>
            <person name="Johnson D.L."/>
            <person name="Bohlmann J."/>
            <person name="van Vuuren H.J."/>
            <person name="Jones S.J."/>
            <person name="Pretorius I.S."/>
            <person name="Schmidt S.A."/>
            <person name="Borneman A.R."/>
        </authorList>
    </citation>
    <scope>NUCLEOTIDE SEQUENCE [LARGE SCALE GENOMIC DNA]</scope>
    <source>
        <strain evidence="4">cv. Chardonnay</strain>
        <tissue evidence="3">Leaf</tissue>
    </source>
</reference>
<dbReference type="PANTHER" id="PTHR37753:SF1">
    <property type="entry name" value="OS01G0940600 PROTEIN"/>
    <property type="match status" value="1"/>
</dbReference>
<evidence type="ECO:0000256" key="1">
    <source>
        <dbReference type="SAM" id="MobiDB-lite"/>
    </source>
</evidence>
<dbReference type="Proteomes" id="UP000288805">
    <property type="component" value="Unassembled WGS sequence"/>
</dbReference>
<comment type="caution">
    <text evidence="3">The sequence shown here is derived from an EMBL/GenBank/DDBJ whole genome shotgun (WGS) entry which is preliminary data.</text>
</comment>
<keyword evidence="2" id="KW-0812">Transmembrane</keyword>
<accession>A0A438BNN6</accession>
<evidence type="ECO:0000256" key="2">
    <source>
        <dbReference type="SAM" id="Phobius"/>
    </source>
</evidence>
<organism evidence="3 4">
    <name type="scientific">Vitis vinifera</name>
    <name type="common">Grape</name>
    <dbReference type="NCBI Taxonomy" id="29760"/>
    <lineage>
        <taxon>Eukaryota</taxon>
        <taxon>Viridiplantae</taxon>
        <taxon>Streptophyta</taxon>
        <taxon>Embryophyta</taxon>
        <taxon>Tracheophyta</taxon>
        <taxon>Spermatophyta</taxon>
        <taxon>Magnoliopsida</taxon>
        <taxon>eudicotyledons</taxon>
        <taxon>Gunneridae</taxon>
        <taxon>Pentapetalae</taxon>
        <taxon>rosids</taxon>
        <taxon>Vitales</taxon>
        <taxon>Vitaceae</taxon>
        <taxon>Viteae</taxon>
        <taxon>Vitis</taxon>
    </lineage>
</organism>
<feature type="region of interest" description="Disordered" evidence="1">
    <location>
        <begin position="107"/>
        <end position="133"/>
    </location>
</feature>
<dbReference type="OrthoDB" id="786736at2759"/>
<name>A0A438BNN6_VITVI</name>
<evidence type="ECO:0000313" key="3">
    <source>
        <dbReference type="EMBL" id="RVW12587.1"/>
    </source>
</evidence>
<dbReference type="KEGG" id="vvi:100256905"/>
<keyword evidence="2" id="KW-0472">Membrane</keyword>
<gene>
    <name evidence="3" type="ORF">CK203_115503</name>
</gene>
<feature type="transmembrane region" description="Helical" evidence="2">
    <location>
        <begin position="63"/>
        <end position="82"/>
    </location>
</feature>
<protein>
    <recommendedName>
        <fullName evidence="5">High chlorophyll fluorescence 153</fullName>
    </recommendedName>
</protein>
<keyword evidence="2" id="KW-1133">Transmembrane helix</keyword>
<dbReference type="PANTHER" id="PTHR37753">
    <property type="entry name" value="OS01G0940600 PROTEIN"/>
    <property type="match status" value="1"/>
</dbReference>
<dbReference type="EMBL" id="QGNW01002699">
    <property type="protein sequence ID" value="RVW12587.1"/>
    <property type="molecule type" value="Genomic_DNA"/>
</dbReference>
<dbReference type="AlphaFoldDB" id="A0A438BNN6"/>
<evidence type="ECO:0000313" key="4">
    <source>
        <dbReference type="Proteomes" id="UP000288805"/>
    </source>
</evidence>
<proteinExistence type="predicted"/>